<dbReference type="InterPro" id="IPR011868">
    <property type="entry name" value="ModC_ABC_ATP-bd"/>
</dbReference>
<dbReference type="GO" id="GO:0140359">
    <property type="term" value="F:ABC-type transporter activity"/>
    <property type="evidence" value="ECO:0007669"/>
    <property type="project" value="InterPro"/>
</dbReference>
<evidence type="ECO:0000256" key="8">
    <source>
        <dbReference type="ARBA" id="ARBA00023136"/>
    </source>
</evidence>
<dbReference type="Pfam" id="PF00005">
    <property type="entry name" value="ABC_tran"/>
    <property type="match status" value="1"/>
</dbReference>
<dbReference type="Proteomes" id="UP000628017">
    <property type="component" value="Unassembled WGS sequence"/>
</dbReference>
<evidence type="ECO:0000313" key="12">
    <source>
        <dbReference type="EMBL" id="GGA18986.1"/>
    </source>
</evidence>
<evidence type="ECO:0000256" key="2">
    <source>
        <dbReference type="ARBA" id="ARBA00022475"/>
    </source>
</evidence>
<dbReference type="InterPro" id="IPR004606">
    <property type="entry name" value="Mop_domain"/>
</dbReference>
<dbReference type="PANTHER" id="PTHR43514:SF4">
    <property type="entry name" value="ABC TRANSPORTER I FAMILY MEMBER 10"/>
    <property type="match status" value="1"/>
</dbReference>
<dbReference type="RefSeq" id="WP_188674055.1">
    <property type="nucleotide sequence ID" value="NZ_BMKA01000002.1"/>
</dbReference>
<evidence type="ECO:0000259" key="11">
    <source>
        <dbReference type="PROSITE" id="PS51866"/>
    </source>
</evidence>
<evidence type="ECO:0000256" key="3">
    <source>
        <dbReference type="ARBA" id="ARBA00022505"/>
    </source>
</evidence>
<evidence type="ECO:0000313" key="13">
    <source>
        <dbReference type="Proteomes" id="UP000628017"/>
    </source>
</evidence>
<accession>A0A916QXP5</accession>
<keyword evidence="4" id="KW-0997">Cell inner membrane</keyword>
<feature type="domain" description="ABC transporter" evidence="10">
    <location>
        <begin position="2"/>
        <end position="233"/>
    </location>
</feature>
<dbReference type="Gene3D" id="2.40.50.100">
    <property type="match status" value="1"/>
</dbReference>
<evidence type="ECO:0000259" key="10">
    <source>
        <dbReference type="PROSITE" id="PS50893"/>
    </source>
</evidence>
<dbReference type="InterPro" id="IPR027417">
    <property type="entry name" value="P-loop_NTPase"/>
</dbReference>
<dbReference type="PANTHER" id="PTHR43514">
    <property type="entry name" value="ABC TRANSPORTER I FAMILY MEMBER 10"/>
    <property type="match status" value="1"/>
</dbReference>
<keyword evidence="7" id="KW-1278">Translocase</keyword>
<evidence type="ECO:0000256" key="7">
    <source>
        <dbReference type="ARBA" id="ARBA00022967"/>
    </source>
</evidence>
<dbReference type="InterPro" id="IPR003439">
    <property type="entry name" value="ABC_transporter-like_ATP-bd"/>
</dbReference>
<evidence type="ECO:0000256" key="4">
    <source>
        <dbReference type="ARBA" id="ARBA00022519"/>
    </source>
</evidence>
<keyword evidence="8" id="KW-0472">Membrane</keyword>
<dbReference type="GO" id="GO:0005524">
    <property type="term" value="F:ATP binding"/>
    <property type="evidence" value="ECO:0007669"/>
    <property type="project" value="UniProtKB-KW"/>
</dbReference>
<evidence type="ECO:0000256" key="9">
    <source>
        <dbReference type="PROSITE-ProRule" id="PRU01213"/>
    </source>
</evidence>
<dbReference type="Gene3D" id="3.40.50.300">
    <property type="entry name" value="P-loop containing nucleotide triphosphate hydrolases"/>
    <property type="match status" value="1"/>
</dbReference>
<organism evidence="12 13">
    <name type="scientific">Neptunicoccus cionae</name>
    <dbReference type="NCBI Taxonomy" id="2035344"/>
    <lineage>
        <taxon>Bacteria</taxon>
        <taxon>Pseudomonadati</taxon>
        <taxon>Pseudomonadota</taxon>
        <taxon>Alphaproteobacteria</taxon>
        <taxon>Rhodobacterales</taxon>
        <taxon>Paracoccaceae</taxon>
        <taxon>Neptunicoccus</taxon>
    </lineage>
</organism>
<dbReference type="GO" id="GO:0016887">
    <property type="term" value="F:ATP hydrolysis activity"/>
    <property type="evidence" value="ECO:0007669"/>
    <property type="project" value="InterPro"/>
</dbReference>
<feature type="domain" description="Mop" evidence="11">
    <location>
        <begin position="292"/>
        <end position="358"/>
    </location>
</feature>
<dbReference type="NCBIfam" id="TIGR02142">
    <property type="entry name" value="modC_ABC"/>
    <property type="match status" value="1"/>
</dbReference>
<evidence type="ECO:0000256" key="5">
    <source>
        <dbReference type="ARBA" id="ARBA00022741"/>
    </source>
</evidence>
<dbReference type="AlphaFoldDB" id="A0A916QXP5"/>
<proteinExistence type="predicted"/>
<dbReference type="PROSITE" id="PS51866">
    <property type="entry name" value="MOP"/>
    <property type="match status" value="1"/>
</dbReference>
<comment type="caution">
    <text evidence="12">The sequence shown here is derived from an EMBL/GenBank/DDBJ whole genome shotgun (WGS) entry which is preliminary data.</text>
</comment>
<evidence type="ECO:0000256" key="1">
    <source>
        <dbReference type="ARBA" id="ARBA00022448"/>
    </source>
</evidence>
<dbReference type="SUPFAM" id="SSF52540">
    <property type="entry name" value="P-loop containing nucleoside triphosphate hydrolases"/>
    <property type="match status" value="1"/>
</dbReference>
<keyword evidence="5" id="KW-0547">Nucleotide-binding</keyword>
<dbReference type="InterPro" id="IPR003593">
    <property type="entry name" value="AAA+_ATPase"/>
</dbReference>
<dbReference type="PROSITE" id="PS00211">
    <property type="entry name" value="ABC_TRANSPORTER_1"/>
    <property type="match status" value="1"/>
</dbReference>
<keyword evidence="3 9" id="KW-0500">Molybdenum</keyword>
<dbReference type="GO" id="GO:0016020">
    <property type="term" value="C:membrane"/>
    <property type="evidence" value="ECO:0007669"/>
    <property type="project" value="InterPro"/>
</dbReference>
<dbReference type="SUPFAM" id="SSF50331">
    <property type="entry name" value="MOP-like"/>
    <property type="match status" value="1"/>
</dbReference>
<keyword evidence="13" id="KW-1185">Reference proteome</keyword>
<name>A0A916QXP5_9RHOB</name>
<dbReference type="PROSITE" id="PS50893">
    <property type="entry name" value="ABC_TRANSPORTER_2"/>
    <property type="match status" value="1"/>
</dbReference>
<dbReference type="EMBL" id="BMKA01000002">
    <property type="protein sequence ID" value="GGA18986.1"/>
    <property type="molecule type" value="Genomic_DNA"/>
</dbReference>
<reference evidence="12" key="1">
    <citation type="journal article" date="2014" name="Int. J. Syst. Evol. Microbiol.">
        <title>Complete genome sequence of Corynebacterium casei LMG S-19264T (=DSM 44701T), isolated from a smear-ripened cheese.</title>
        <authorList>
            <consortium name="US DOE Joint Genome Institute (JGI-PGF)"/>
            <person name="Walter F."/>
            <person name="Albersmeier A."/>
            <person name="Kalinowski J."/>
            <person name="Ruckert C."/>
        </authorList>
    </citation>
    <scope>NUCLEOTIDE SEQUENCE</scope>
    <source>
        <strain evidence="12">CGMCC 1.15880</strain>
    </source>
</reference>
<dbReference type="InterPro" id="IPR017871">
    <property type="entry name" value="ABC_transporter-like_CS"/>
</dbReference>
<dbReference type="InterPro" id="IPR008995">
    <property type="entry name" value="Mo/tungstate-bd_C_term_dom"/>
</dbReference>
<dbReference type="InterPro" id="IPR005116">
    <property type="entry name" value="Transp-assoc_OB_typ1"/>
</dbReference>
<keyword evidence="6 12" id="KW-0067">ATP-binding</keyword>
<keyword evidence="1" id="KW-0813">Transport</keyword>
<reference evidence="12" key="2">
    <citation type="submission" date="2020-09" db="EMBL/GenBank/DDBJ databases">
        <authorList>
            <person name="Sun Q."/>
            <person name="Zhou Y."/>
        </authorList>
    </citation>
    <scope>NUCLEOTIDE SEQUENCE</scope>
    <source>
        <strain evidence="12">CGMCC 1.15880</strain>
    </source>
</reference>
<protein>
    <submittedName>
        <fullName evidence="12">Molybdenum import ATP-binding protein ModC</fullName>
    </submittedName>
</protein>
<dbReference type="Pfam" id="PF03459">
    <property type="entry name" value="TOBE"/>
    <property type="match status" value="1"/>
</dbReference>
<dbReference type="SMART" id="SM00382">
    <property type="entry name" value="AAA"/>
    <property type="match status" value="1"/>
</dbReference>
<evidence type="ECO:0000256" key="6">
    <source>
        <dbReference type="ARBA" id="ARBA00022840"/>
    </source>
</evidence>
<sequence length="364" mass="38880">MTVSVSVKHRFSGFDLDVAFEAPAGVTALFGRSGSGKTTVVQTIAGLLRPEAGQVAVNGKTLFDSKTGVWVPPAKRRIGYVFQEGRLFPHLSVRQNLRYGAWFAKRGSGTASFDHVVEMLGIAPLLERRPAALSGGEKQRVAIGRALLSSPDLLLMDEPLAALDEARKLEILPYLERLRDETATPMIYVSHTVAEIARLATTIVVLNDGKMLRNGPASQVLGDPAVPFPLGVRGAGALLTTQVVAHHADGLTELSIGAGRLYLPRINAAAGARIRVRIAAQDVVLATRKPQEISALNILEGRVADVREGDGPGVMVSVEVDGQTVLSRITRRSRDALGLRIGMKCYAITKSVAVARDDIGTSVE</sequence>
<dbReference type="InterPro" id="IPR050334">
    <property type="entry name" value="Molybdenum_import_ModC"/>
</dbReference>
<gene>
    <name evidence="12" type="primary">modC</name>
    <name evidence="12" type="ORF">GCM10011498_19710</name>
</gene>
<dbReference type="GO" id="GO:0015098">
    <property type="term" value="F:molybdate ion transmembrane transporter activity"/>
    <property type="evidence" value="ECO:0007669"/>
    <property type="project" value="InterPro"/>
</dbReference>
<keyword evidence="2" id="KW-1003">Cell membrane</keyword>